<dbReference type="AlphaFoldDB" id="A0A3M3YKJ4"/>
<evidence type="ECO:0000313" key="3">
    <source>
        <dbReference type="Proteomes" id="UP000279372"/>
    </source>
</evidence>
<comment type="caution">
    <text evidence="2">The sequence shown here is derived from an EMBL/GenBank/DDBJ whole genome shotgun (WGS) entry which is preliminary data.</text>
</comment>
<dbReference type="Proteomes" id="UP000279372">
    <property type="component" value="Unassembled WGS sequence"/>
</dbReference>
<sequence>MCSVLGCQCKKAGGEKNMTVDMIVTNALLMSSAREPRGLLHAPELRTRVAAEFITPMPATTKSPRRSLRRSAQAPPSCPGDRSSG</sequence>
<accession>A0A3M3YKJ4</accession>
<protein>
    <submittedName>
        <fullName evidence="2">Uncharacterized protein</fullName>
    </submittedName>
</protein>
<dbReference type="EMBL" id="RBQB01000294">
    <property type="protein sequence ID" value="RMO82721.1"/>
    <property type="molecule type" value="Genomic_DNA"/>
</dbReference>
<evidence type="ECO:0000313" key="2">
    <source>
        <dbReference type="EMBL" id="RMO82721.1"/>
    </source>
</evidence>
<evidence type="ECO:0000256" key="1">
    <source>
        <dbReference type="SAM" id="MobiDB-lite"/>
    </source>
</evidence>
<name>A0A3M3YKJ4_9PSED</name>
<gene>
    <name evidence="2" type="ORF">ALQ33_102182</name>
</gene>
<proteinExistence type="predicted"/>
<feature type="region of interest" description="Disordered" evidence="1">
    <location>
        <begin position="55"/>
        <end position="85"/>
    </location>
</feature>
<organism evidence="2 3">
    <name type="scientific">Pseudomonas syringae pv. philadelphi</name>
    <dbReference type="NCBI Taxonomy" id="251706"/>
    <lineage>
        <taxon>Bacteria</taxon>
        <taxon>Pseudomonadati</taxon>
        <taxon>Pseudomonadota</taxon>
        <taxon>Gammaproteobacteria</taxon>
        <taxon>Pseudomonadales</taxon>
        <taxon>Pseudomonadaceae</taxon>
        <taxon>Pseudomonas</taxon>
    </lineage>
</organism>
<reference evidence="2 3" key="1">
    <citation type="submission" date="2018-08" db="EMBL/GenBank/DDBJ databases">
        <title>Recombination of ecologically and evolutionarily significant loci maintains genetic cohesion in the Pseudomonas syringae species complex.</title>
        <authorList>
            <person name="Dillon M."/>
            <person name="Thakur S."/>
            <person name="Almeida R.N.D."/>
            <person name="Weir B.S."/>
            <person name="Guttman D.S."/>
        </authorList>
    </citation>
    <scope>NUCLEOTIDE SEQUENCE [LARGE SCALE GENOMIC DNA]</scope>
    <source>
        <strain evidence="2 3">ICMP 8902</strain>
    </source>
</reference>